<dbReference type="Proteomes" id="UP000789702">
    <property type="component" value="Unassembled WGS sequence"/>
</dbReference>
<protein>
    <submittedName>
        <fullName evidence="1">9651_t:CDS:1</fullName>
    </submittedName>
</protein>
<comment type="caution">
    <text evidence="1">The sequence shown here is derived from an EMBL/GenBank/DDBJ whole genome shotgun (WGS) entry which is preliminary data.</text>
</comment>
<feature type="non-terminal residue" evidence="1">
    <location>
        <position position="53"/>
    </location>
</feature>
<name>A0ACA9R430_9GLOM</name>
<organism evidence="1 2">
    <name type="scientific">Dentiscutata heterogama</name>
    <dbReference type="NCBI Taxonomy" id="1316150"/>
    <lineage>
        <taxon>Eukaryota</taxon>
        <taxon>Fungi</taxon>
        <taxon>Fungi incertae sedis</taxon>
        <taxon>Mucoromycota</taxon>
        <taxon>Glomeromycotina</taxon>
        <taxon>Glomeromycetes</taxon>
        <taxon>Diversisporales</taxon>
        <taxon>Gigasporaceae</taxon>
        <taxon>Dentiscutata</taxon>
    </lineage>
</organism>
<keyword evidence="2" id="KW-1185">Reference proteome</keyword>
<reference evidence="1" key="1">
    <citation type="submission" date="2021-06" db="EMBL/GenBank/DDBJ databases">
        <authorList>
            <person name="Kallberg Y."/>
            <person name="Tangrot J."/>
            <person name="Rosling A."/>
        </authorList>
    </citation>
    <scope>NUCLEOTIDE SEQUENCE</scope>
    <source>
        <strain evidence="1">IL203A</strain>
    </source>
</reference>
<sequence length="53" mass="6236">MQEDKQKSRYEDKQEEMSTIIEDTRMSIEKNIDITMENDDTKSDSGENWSGSM</sequence>
<proteinExistence type="predicted"/>
<dbReference type="EMBL" id="CAJVPU010060128">
    <property type="protein sequence ID" value="CAG8776490.1"/>
    <property type="molecule type" value="Genomic_DNA"/>
</dbReference>
<evidence type="ECO:0000313" key="2">
    <source>
        <dbReference type="Proteomes" id="UP000789702"/>
    </source>
</evidence>
<gene>
    <name evidence="1" type="ORF">DHETER_LOCUS16148</name>
</gene>
<evidence type="ECO:0000313" key="1">
    <source>
        <dbReference type="EMBL" id="CAG8776490.1"/>
    </source>
</evidence>
<accession>A0ACA9R430</accession>